<dbReference type="InterPro" id="IPR051019">
    <property type="entry name" value="VLCFA-Steroid_DH"/>
</dbReference>
<comment type="similarity">
    <text evidence="2">Belongs to the short-chain dehydrogenases/reductases (SDR) family.</text>
</comment>
<dbReference type="InterPro" id="IPR002347">
    <property type="entry name" value="SDR_fam"/>
</dbReference>
<dbReference type="STRING" id="98765.A0A2R6NQ95"/>
<feature type="transmembrane region" description="Helical" evidence="5">
    <location>
        <begin position="6"/>
        <end position="29"/>
    </location>
</feature>
<sequence>MASLNQVLAFLGVVVSIKCILGLVSFISLHCRPSRLHRFLHGREPYALITGASDGIGKAIAKELYSRGFNVILHGRDEQKLQAVKAEFRKGGSKAVKLWVADATSPEVDFDKAIEQWKDLHITLVIHNVGSARPKSERLDSIPAKVLMDDIYRNSLFPFFFTRAILPKLRQASGPAEMLYIGSFAGEGPMPYLTPYGATKSFLKQFSGSIGLDERSGIPSNVSTVYVTVGSVVSNSHKIGASLLSPTSEVYARSLVDKIGCGRKVLVPYLPHALQFWSTSVIPEWALDRFVEQVMEEEVKLWKKY</sequence>
<dbReference type="Pfam" id="PF00106">
    <property type="entry name" value="adh_short"/>
    <property type="match status" value="1"/>
</dbReference>
<evidence type="ECO:0000256" key="1">
    <source>
        <dbReference type="ARBA" id="ARBA00004240"/>
    </source>
</evidence>
<evidence type="ECO:0000256" key="5">
    <source>
        <dbReference type="SAM" id="Phobius"/>
    </source>
</evidence>
<keyword evidence="5" id="KW-0472">Membrane</keyword>
<keyword evidence="4" id="KW-0560">Oxidoreductase</keyword>
<dbReference type="AlphaFoldDB" id="A0A2R6NQ95"/>
<dbReference type="PANTHER" id="PTHR43899:SF13">
    <property type="entry name" value="RH59310P"/>
    <property type="match status" value="1"/>
</dbReference>
<keyword evidence="7" id="KW-1185">Reference proteome</keyword>
<keyword evidence="5" id="KW-1133">Transmembrane helix</keyword>
<accession>A0A2R6NQ95</accession>
<evidence type="ECO:0000256" key="4">
    <source>
        <dbReference type="ARBA" id="ARBA00023002"/>
    </source>
</evidence>
<evidence type="ECO:0008006" key="8">
    <source>
        <dbReference type="Google" id="ProtNLM"/>
    </source>
</evidence>
<dbReference type="Gene3D" id="3.40.50.720">
    <property type="entry name" value="NAD(P)-binding Rossmann-like Domain"/>
    <property type="match status" value="1"/>
</dbReference>
<dbReference type="Proteomes" id="UP000186601">
    <property type="component" value="Unassembled WGS sequence"/>
</dbReference>
<comment type="caution">
    <text evidence="6">The sequence shown here is derived from an EMBL/GenBank/DDBJ whole genome shotgun (WGS) entry which is preliminary data.</text>
</comment>
<dbReference type="PRINTS" id="PR00081">
    <property type="entry name" value="GDHRDH"/>
</dbReference>
<gene>
    <name evidence="6" type="ORF">PHLCEN_2v9604</name>
</gene>
<evidence type="ECO:0000256" key="3">
    <source>
        <dbReference type="ARBA" id="ARBA00022857"/>
    </source>
</evidence>
<name>A0A2R6NQ95_9APHY</name>
<dbReference type="InterPro" id="IPR020904">
    <property type="entry name" value="Sc_DH/Rdtase_CS"/>
</dbReference>
<dbReference type="EMBL" id="MLYV02000961">
    <property type="protein sequence ID" value="PSR74725.1"/>
    <property type="molecule type" value="Genomic_DNA"/>
</dbReference>
<dbReference type="SUPFAM" id="SSF51735">
    <property type="entry name" value="NAD(P)-binding Rossmann-fold domains"/>
    <property type="match status" value="1"/>
</dbReference>
<keyword evidence="5" id="KW-0812">Transmembrane</keyword>
<comment type="subcellular location">
    <subcellularLocation>
        <location evidence="1">Endoplasmic reticulum</location>
    </subcellularLocation>
</comment>
<evidence type="ECO:0000313" key="6">
    <source>
        <dbReference type="EMBL" id="PSR74725.1"/>
    </source>
</evidence>
<reference evidence="6 7" key="1">
    <citation type="submission" date="2018-02" db="EMBL/GenBank/DDBJ databases">
        <title>Genome sequence of the basidiomycete white-rot fungus Phlebia centrifuga.</title>
        <authorList>
            <person name="Granchi Z."/>
            <person name="Peng M."/>
            <person name="de Vries R.P."/>
            <person name="Hilden K."/>
            <person name="Makela M.R."/>
            <person name="Grigoriev I."/>
            <person name="Riley R."/>
        </authorList>
    </citation>
    <scope>NUCLEOTIDE SEQUENCE [LARGE SCALE GENOMIC DNA]</scope>
    <source>
        <strain evidence="6 7">FBCC195</strain>
    </source>
</reference>
<dbReference type="GO" id="GO:0005783">
    <property type="term" value="C:endoplasmic reticulum"/>
    <property type="evidence" value="ECO:0007669"/>
    <property type="project" value="UniProtKB-SubCell"/>
</dbReference>
<dbReference type="PANTHER" id="PTHR43899">
    <property type="entry name" value="RH59310P"/>
    <property type="match status" value="1"/>
</dbReference>
<evidence type="ECO:0000313" key="7">
    <source>
        <dbReference type="Proteomes" id="UP000186601"/>
    </source>
</evidence>
<organism evidence="6 7">
    <name type="scientific">Hermanssonia centrifuga</name>
    <dbReference type="NCBI Taxonomy" id="98765"/>
    <lineage>
        <taxon>Eukaryota</taxon>
        <taxon>Fungi</taxon>
        <taxon>Dikarya</taxon>
        <taxon>Basidiomycota</taxon>
        <taxon>Agaricomycotina</taxon>
        <taxon>Agaricomycetes</taxon>
        <taxon>Polyporales</taxon>
        <taxon>Meruliaceae</taxon>
        <taxon>Hermanssonia</taxon>
    </lineage>
</organism>
<dbReference type="PROSITE" id="PS00061">
    <property type="entry name" value="ADH_SHORT"/>
    <property type="match status" value="1"/>
</dbReference>
<protein>
    <recommendedName>
        <fullName evidence="8">NAD(P)-binding protein</fullName>
    </recommendedName>
</protein>
<keyword evidence="3" id="KW-0521">NADP</keyword>
<evidence type="ECO:0000256" key="2">
    <source>
        <dbReference type="ARBA" id="ARBA00006484"/>
    </source>
</evidence>
<dbReference type="GO" id="GO:0016491">
    <property type="term" value="F:oxidoreductase activity"/>
    <property type="evidence" value="ECO:0007669"/>
    <property type="project" value="UniProtKB-KW"/>
</dbReference>
<proteinExistence type="inferred from homology"/>
<dbReference type="OrthoDB" id="47007at2759"/>
<dbReference type="InterPro" id="IPR036291">
    <property type="entry name" value="NAD(P)-bd_dom_sf"/>
</dbReference>